<feature type="transmembrane region" description="Helical" evidence="1">
    <location>
        <begin position="116"/>
        <end position="138"/>
    </location>
</feature>
<evidence type="ECO:0000313" key="3">
    <source>
        <dbReference type="EMBL" id="MDR6956788.1"/>
    </source>
</evidence>
<reference evidence="3" key="1">
    <citation type="submission" date="2023-07" db="EMBL/GenBank/DDBJ databases">
        <title>Sorghum-associated microbial communities from plants grown in Nebraska, USA.</title>
        <authorList>
            <person name="Schachtman D."/>
        </authorList>
    </citation>
    <scope>NUCLEOTIDE SEQUENCE</scope>
    <source>
        <strain evidence="3">3432</strain>
    </source>
</reference>
<comment type="caution">
    <text evidence="3">The sequence shown here is derived from an EMBL/GenBank/DDBJ whole genome shotgun (WGS) entry which is preliminary data.</text>
</comment>
<name>A0AAW8M4X3_9PSED</name>
<keyword evidence="1" id="KW-0812">Transmembrane</keyword>
<feature type="transmembrane region" description="Helical" evidence="1">
    <location>
        <begin position="264"/>
        <end position="291"/>
    </location>
</feature>
<dbReference type="NCBIfam" id="NF011607">
    <property type="entry name" value="PRK15033.1"/>
    <property type="match status" value="1"/>
</dbReference>
<feature type="domain" description="4Fe-4S ferredoxin-type" evidence="2">
    <location>
        <begin position="55"/>
        <end position="85"/>
    </location>
</feature>
<evidence type="ECO:0000259" key="2">
    <source>
        <dbReference type="PROSITE" id="PS51379"/>
    </source>
</evidence>
<evidence type="ECO:0000313" key="4">
    <source>
        <dbReference type="Proteomes" id="UP001252613"/>
    </source>
</evidence>
<dbReference type="InterPro" id="IPR036197">
    <property type="entry name" value="NarG-like_sf"/>
</dbReference>
<dbReference type="EMBL" id="JAVDVC010000001">
    <property type="protein sequence ID" value="MDR6956788.1"/>
    <property type="molecule type" value="Genomic_DNA"/>
</dbReference>
<dbReference type="NCBIfam" id="TIGR02484">
    <property type="entry name" value="CitB"/>
    <property type="match status" value="1"/>
</dbReference>
<dbReference type="SUPFAM" id="SSF103501">
    <property type="entry name" value="Respiratory nitrate reductase 1 gamma chain"/>
    <property type="match status" value="1"/>
</dbReference>
<protein>
    <submittedName>
        <fullName evidence="3">Citrate/tricarballylate utilization protein</fullName>
    </submittedName>
</protein>
<proteinExistence type="predicted"/>
<feature type="transmembrane region" description="Helical" evidence="1">
    <location>
        <begin position="158"/>
        <end position="177"/>
    </location>
</feature>
<dbReference type="RefSeq" id="WP_310356519.1">
    <property type="nucleotide sequence ID" value="NZ_JAVDVC010000001.1"/>
</dbReference>
<accession>A0AAW8M4X3</accession>
<dbReference type="Gene3D" id="1.20.950.20">
    <property type="entry name" value="Transmembrane di-heme cytochromes, Chain C"/>
    <property type="match status" value="1"/>
</dbReference>
<sequence length="385" mass="42206">MQLFDPQASGGLIPVLNLDESEVQRQMTICNACRYCEGFCAVFPAMTRRLEFTQADIHYLANLCHNCGACLHACQYAAPHEFDVNIPKAMAKVRLDTYAEYAWPQALGKLYQRNGLTLALASGGGLALFLCLTLMLMGDLFTAIPGGDFYKIFPHNTLALMFGSVFGFAVLALTMGVRRFWRNASPVAAPLPLKTSAALEATANIAKLKYLDGGHGEGCNNADDQFTLWRRRFHHLTFYGFMLCFAATGVATLFHYLLKWSAPYPIFSLPVMLGIAGGIGLLIGPAGLLWLNLRRNPAHGDENQKPMDRGFIALLFLVSASGLALLAFRETSALGFMLAIHLGLVMAFFLTMPYSKFAHGIFRSAALLKHAIEKRQPNPINAGSD</sequence>
<dbReference type="AlphaFoldDB" id="A0AAW8M4X3"/>
<feature type="transmembrane region" description="Helical" evidence="1">
    <location>
        <begin position="311"/>
        <end position="328"/>
    </location>
</feature>
<dbReference type="InterPro" id="IPR012830">
    <property type="entry name" value="Citrate_utilization_prot_B"/>
</dbReference>
<dbReference type="PROSITE" id="PS51379">
    <property type="entry name" value="4FE4S_FER_2"/>
    <property type="match status" value="1"/>
</dbReference>
<feature type="transmembrane region" description="Helical" evidence="1">
    <location>
        <begin position="334"/>
        <end position="354"/>
    </location>
</feature>
<keyword evidence="1" id="KW-0472">Membrane</keyword>
<dbReference type="Proteomes" id="UP001252613">
    <property type="component" value="Unassembled WGS sequence"/>
</dbReference>
<dbReference type="InterPro" id="IPR017896">
    <property type="entry name" value="4Fe4S_Fe-S-bd"/>
</dbReference>
<dbReference type="SUPFAM" id="SSF54862">
    <property type="entry name" value="4Fe-4S ferredoxins"/>
    <property type="match status" value="1"/>
</dbReference>
<feature type="transmembrane region" description="Helical" evidence="1">
    <location>
        <begin position="236"/>
        <end position="258"/>
    </location>
</feature>
<keyword evidence="1" id="KW-1133">Transmembrane helix</keyword>
<evidence type="ECO:0000256" key="1">
    <source>
        <dbReference type="SAM" id="Phobius"/>
    </source>
</evidence>
<organism evidence="3 4">
    <name type="scientific">Pseudomonas brassicacearum</name>
    <dbReference type="NCBI Taxonomy" id="930166"/>
    <lineage>
        <taxon>Bacteria</taxon>
        <taxon>Pseudomonadati</taxon>
        <taxon>Pseudomonadota</taxon>
        <taxon>Gammaproteobacteria</taxon>
        <taxon>Pseudomonadales</taxon>
        <taxon>Pseudomonadaceae</taxon>
        <taxon>Pseudomonas</taxon>
    </lineage>
</organism>
<gene>
    <name evidence="3" type="ORF">J2W43_000751</name>
</gene>